<feature type="compositionally biased region" description="Polar residues" evidence="1">
    <location>
        <begin position="16"/>
        <end position="31"/>
    </location>
</feature>
<feature type="region of interest" description="Disordered" evidence="1">
    <location>
        <begin position="1"/>
        <end position="31"/>
    </location>
</feature>
<evidence type="ECO:0000313" key="2">
    <source>
        <dbReference type="EMBL" id="MED6188589.1"/>
    </source>
</evidence>
<organism evidence="2 3">
    <name type="scientific">Stylosanthes scabra</name>
    <dbReference type="NCBI Taxonomy" id="79078"/>
    <lineage>
        <taxon>Eukaryota</taxon>
        <taxon>Viridiplantae</taxon>
        <taxon>Streptophyta</taxon>
        <taxon>Embryophyta</taxon>
        <taxon>Tracheophyta</taxon>
        <taxon>Spermatophyta</taxon>
        <taxon>Magnoliopsida</taxon>
        <taxon>eudicotyledons</taxon>
        <taxon>Gunneridae</taxon>
        <taxon>Pentapetalae</taxon>
        <taxon>rosids</taxon>
        <taxon>fabids</taxon>
        <taxon>Fabales</taxon>
        <taxon>Fabaceae</taxon>
        <taxon>Papilionoideae</taxon>
        <taxon>50 kb inversion clade</taxon>
        <taxon>dalbergioids sensu lato</taxon>
        <taxon>Dalbergieae</taxon>
        <taxon>Pterocarpus clade</taxon>
        <taxon>Stylosanthes</taxon>
    </lineage>
</organism>
<proteinExistence type="predicted"/>
<protein>
    <submittedName>
        <fullName evidence="2">Uncharacterized protein</fullName>
    </submittedName>
</protein>
<feature type="region of interest" description="Disordered" evidence="1">
    <location>
        <begin position="244"/>
        <end position="266"/>
    </location>
</feature>
<name>A0ABU6WT76_9FABA</name>
<sequence length="327" mass="36376">MTKLFPSDEVDGKSDGNINTPKRTDANLNISSKSSHRPHVLATIVVVEEAPRRLAVVVHGVQWRLHACHLPRPSSTAAVHLPRLRAVSPSKCLADCSPPPLHHCHHRRATASQAIGMSSIHGLCVMDATVPSLRFWMYDMFHDEPGGSEGFSRCLCSKCHLLKWIGYEEMTLHLIPYRLRQKDDVRLIRKWHHYFPTIVLLELLVVLVDIGGSSASEDGLDTQSSGAVGTNIRRLMVDLNKSLKGSVDESDSDVNAPPEGTGEEDFGSHEMYMVRDPAMHSYHPDSDGEEIEVEPVNVDVVDEEETNYFTHGQPALTQPALIKFKQV</sequence>
<evidence type="ECO:0000313" key="3">
    <source>
        <dbReference type="Proteomes" id="UP001341840"/>
    </source>
</evidence>
<accession>A0ABU6WT76</accession>
<reference evidence="2 3" key="1">
    <citation type="journal article" date="2023" name="Plants (Basel)">
        <title>Bridging the Gap: Combining Genomics and Transcriptomics Approaches to Understand Stylosanthes scabra, an Orphan Legume from the Brazilian Caatinga.</title>
        <authorList>
            <person name="Ferreira-Neto J.R.C."/>
            <person name="da Silva M.D."/>
            <person name="Binneck E."/>
            <person name="de Melo N.F."/>
            <person name="da Silva R.H."/>
            <person name="de Melo A.L.T.M."/>
            <person name="Pandolfi V."/>
            <person name="Bustamante F.O."/>
            <person name="Brasileiro-Vidal A.C."/>
            <person name="Benko-Iseppon A.M."/>
        </authorList>
    </citation>
    <scope>NUCLEOTIDE SEQUENCE [LARGE SCALE GENOMIC DNA]</scope>
    <source>
        <tissue evidence="2">Leaves</tissue>
    </source>
</reference>
<comment type="caution">
    <text evidence="2">The sequence shown here is derived from an EMBL/GenBank/DDBJ whole genome shotgun (WGS) entry which is preliminary data.</text>
</comment>
<dbReference type="Proteomes" id="UP001341840">
    <property type="component" value="Unassembled WGS sequence"/>
</dbReference>
<gene>
    <name evidence="2" type="ORF">PIB30_087304</name>
</gene>
<dbReference type="EMBL" id="JASCZI010182774">
    <property type="protein sequence ID" value="MED6188589.1"/>
    <property type="molecule type" value="Genomic_DNA"/>
</dbReference>
<evidence type="ECO:0000256" key="1">
    <source>
        <dbReference type="SAM" id="MobiDB-lite"/>
    </source>
</evidence>
<keyword evidence="3" id="KW-1185">Reference proteome</keyword>